<dbReference type="Pfam" id="PF07963">
    <property type="entry name" value="N_methyl"/>
    <property type="match status" value="1"/>
</dbReference>
<dbReference type="AlphaFoldDB" id="A0A2S7V0F3"/>
<name>A0A2S7V0F3_9GAMM</name>
<dbReference type="GO" id="GO:0043683">
    <property type="term" value="P:type IV pilus assembly"/>
    <property type="evidence" value="ECO:0007669"/>
    <property type="project" value="InterPro"/>
</dbReference>
<keyword evidence="1" id="KW-0488">Methylation</keyword>
<dbReference type="SUPFAM" id="SSF54523">
    <property type="entry name" value="Pili subunits"/>
    <property type="match status" value="1"/>
</dbReference>
<dbReference type="RefSeq" id="WP_105053524.1">
    <property type="nucleotide sequence ID" value="NZ_BMYG01000001.1"/>
</dbReference>
<protein>
    <recommendedName>
        <fullName evidence="4">Prepilin-type N-terminal cleavage/methylation domain-containing protein</fullName>
    </recommendedName>
</protein>
<proteinExistence type="predicted"/>
<dbReference type="InterPro" id="IPR000983">
    <property type="entry name" value="Bac_GSPG_pilin"/>
</dbReference>
<evidence type="ECO:0000313" key="2">
    <source>
        <dbReference type="EMBL" id="PQJ55000.1"/>
    </source>
</evidence>
<dbReference type="EMBL" id="MSCH01000003">
    <property type="protein sequence ID" value="PQJ55000.1"/>
    <property type="molecule type" value="Genomic_DNA"/>
</dbReference>
<dbReference type="Proteomes" id="UP000239007">
    <property type="component" value="Unassembled WGS sequence"/>
</dbReference>
<dbReference type="InterPro" id="IPR031982">
    <property type="entry name" value="PilE-like"/>
</dbReference>
<dbReference type="NCBIfam" id="TIGR02532">
    <property type="entry name" value="IV_pilin_GFxxxE"/>
    <property type="match status" value="1"/>
</dbReference>
<keyword evidence="3" id="KW-1185">Reference proteome</keyword>
<reference evidence="2 3" key="1">
    <citation type="submission" date="2016-12" db="EMBL/GenBank/DDBJ databases">
        <title>Diversity of luminous bacteria.</title>
        <authorList>
            <person name="Yoshizawa S."/>
            <person name="Kogure K."/>
        </authorList>
    </citation>
    <scope>NUCLEOTIDE SEQUENCE [LARGE SCALE GENOMIC DNA]</scope>
    <source>
        <strain evidence="2 3">SA4-48</strain>
    </source>
</reference>
<evidence type="ECO:0000256" key="1">
    <source>
        <dbReference type="ARBA" id="ARBA00022481"/>
    </source>
</evidence>
<evidence type="ECO:0008006" key="4">
    <source>
        <dbReference type="Google" id="ProtNLM"/>
    </source>
</evidence>
<organism evidence="2 3">
    <name type="scientific">Psychrosphaera saromensis</name>
    <dbReference type="NCBI Taxonomy" id="716813"/>
    <lineage>
        <taxon>Bacteria</taxon>
        <taxon>Pseudomonadati</taxon>
        <taxon>Pseudomonadota</taxon>
        <taxon>Gammaproteobacteria</taxon>
        <taxon>Alteromonadales</taxon>
        <taxon>Pseudoalteromonadaceae</taxon>
        <taxon>Psychrosphaera</taxon>
    </lineage>
</organism>
<dbReference type="GO" id="GO:0015628">
    <property type="term" value="P:protein secretion by the type II secretion system"/>
    <property type="evidence" value="ECO:0007669"/>
    <property type="project" value="InterPro"/>
</dbReference>
<dbReference type="Gene3D" id="3.30.700.10">
    <property type="entry name" value="Glycoprotein, Type 4 Pilin"/>
    <property type="match status" value="1"/>
</dbReference>
<dbReference type="PROSITE" id="PS00409">
    <property type="entry name" value="PROKAR_NTER_METHYL"/>
    <property type="match status" value="1"/>
</dbReference>
<dbReference type="InterPro" id="IPR012902">
    <property type="entry name" value="N_methyl_site"/>
</dbReference>
<dbReference type="Pfam" id="PF16732">
    <property type="entry name" value="ComP_DUS"/>
    <property type="match status" value="1"/>
</dbReference>
<accession>A0A2S7V0F3</accession>
<dbReference type="PRINTS" id="PR00813">
    <property type="entry name" value="BCTERIALGSPG"/>
</dbReference>
<dbReference type="InterPro" id="IPR045584">
    <property type="entry name" value="Pilin-like"/>
</dbReference>
<sequence>MKPKGFSLIELLVVLSILFSLLTLGVQSYVRHIDKTKLIQAQSDLLMLASKLEQYKLFNGNYLGAAGSENSVTNTGNPWIFQAYSPANKLEQDAIFSLVISFVSVNGLEYQITATAINDKDKNRYGALIYYFDGRRGYDKNKDGEFASDELCWDC</sequence>
<dbReference type="GO" id="GO:0015627">
    <property type="term" value="C:type II protein secretion system complex"/>
    <property type="evidence" value="ECO:0007669"/>
    <property type="project" value="InterPro"/>
</dbReference>
<gene>
    <name evidence="2" type="ORF">BTO11_15950</name>
</gene>
<comment type="caution">
    <text evidence="2">The sequence shown here is derived from an EMBL/GenBank/DDBJ whole genome shotgun (WGS) entry which is preliminary data.</text>
</comment>
<dbReference type="OrthoDB" id="5296638at2"/>
<evidence type="ECO:0000313" key="3">
    <source>
        <dbReference type="Proteomes" id="UP000239007"/>
    </source>
</evidence>